<protein>
    <submittedName>
        <fullName evidence="1">Uncharacterized protein</fullName>
    </submittedName>
</protein>
<name>A0A1G6Q6H9_9BACT</name>
<evidence type="ECO:0000313" key="2">
    <source>
        <dbReference type="Proteomes" id="UP000199322"/>
    </source>
</evidence>
<dbReference type="Proteomes" id="UP000199322">
    <property type="component" value="Unassembled WGS sequence"/>
</dbReference>
<accession>A0A1G6Q6H9</accession>
<dbReference type="RefSeq" id="WP_091405472.1">
    <property type="nucleotide sequence ID" value="NZ_FMYV01000010.1"/>
</dbReference>
<dbReference type="AlphaFoldDB" id="A0A1G6Q6H9"/>
<organism evidence="1 2">
    <name type="scientific">Geotoga petraea</name>
    <dbReference type="NCBI Taxonomy" id="28234"/>
    <lineage>
        <taxon>Bacteria</taxon>
        <taxon>Thermotogati</taxon>
        <taxon>Thermotogota</taxon>
        <taxon>Thermotogae</taxon>
        <taxon>Petrotogales</taxon>
        <taxon>Petrotogaceae</taxon>
        <taxon>Geotoga</taxon>
    </lineage>
</organism>
<keyword evidence="2" id="KW-1185">Reference proteome</keyword>
<dbReference type="STRING" id="28234.SAMN04488588_1984"/>
<reference evidence="1 2" key="1">
    <citation type="submission" date="2016-10" db="EMBL/GenBank/DDBJ databases">
        <authorList>
            <person name="de Groot N.N."/>
        </authorList>
    </citation>
    <scope>NUCLEOTIDE SEQUENCE [LARGE SCALE GENOMIC DNA]</scope>
    <source>
        <strain evidence="1 2">WG14</strain>
    </source>
</reference>
<gene>
    <name evidence="1" type="ORF">SAMN04488588_1984</name>
</gene>
<evidence type="ECO:0000313" key="1">
    <source>
        <dbReference type="EMBL" id="SDC87215.1"/>
    </source>
</evidence>
<dbReference type="EMBL" id="FMYV01000010">
    <property type="protein sequence ID" value="SDC87215.1"/>
    <property type="molecule type" value="Genomic_DNA"/>
</dbReference>
<proteinExistence type="predicted"/>
<sequence>MKKYASNLTQMKMHFDNEELKNFFKQDNTYTSALSKIIGEKRNTIEKIYSIMDFINQKQIISDLILENIYSFNKNLNYPITFYPLEGKNKLENYFSFIRNFYAHSISREKYSKKVLSYNLDLVFQDLISIFLKMSKKVKTKVKTRNQGLKELIGKINNSKYLKDVEKITFYGENEDNVIIIEKKNTKNKKLFVRAVRENTAVQINKIYNEVINYDFLIVIYNINENSKFSIISKKNFQNIKRNIKKDKDGQIWLENKDYKKFEIKEMDILEKILSK</sequence>